<dbReference type="Pfam" id="PF02436">
    <property type="entry name" value="PYC_OADA"/>
    <property type="match status" value="1"/>
</dbReference>
<protein>
    <recommendedName>
        <fullName evidence="11">Pyruvate carboxylase</fullName>
    </recommendedName>
</protein>
<dbReference type="InterPro" id="IPR055268">
    <property type="entry name" value="PCB-like"/>
</dbReference>
<dbReference type="GO" id="GO:0005737">
    <property type="term" value="C:cytoplasm"/>
    <property type="evidence" value="ECO:0007669"/>
    <property type="project" value="TreeGrafter"/>
</dbReference>
<dbReference type="SUPFAM" id="SSF51246">
    <property type="entry name" value="Rudiment single hybrid motif"/>
    <property type="match status" value="1"/>
</dbReference>
<dbReference type="InterPro" id="IPR013815">
    <property type="entry name" value="ATP_grasp_subdomain_1"/>
</dbReference>
<keyword evidence="1" id="KW-0436">Ligase</keyword>
<dbReference type="PROSITE" id="PS50991">
    <property type="entry name" value="PYR_CT"/>
    <property type="match status" value="1"/>
</dbReference>
<dbReference type="EMBL" id="JAEFCI010000704">
    <property type="protein sequence ID" value="KAG5463371.1"/>
    <property type="molecule type" value="Genomic_DNA"/>
</dbReference>
<keyword evidence="3 5" id="KW-0067">ATP-binding</keyword>
<dbReference type="PROSITE" id="PS50975">
    <property type="entry name" value="ATP_GRASP"/>
    <property type="match status" value="1"/>
</dbReference>
<dbReference type="OrthoDB" id="196847at2759"/>
<dbReference type="InterPro" id="IPR011764">
    <property type="entry name" value="Biotin_carboxylation_dom"/>
</dbReference>
<evidence type="ECO:0008006" key="11">
    <source>
        <dbReference type="Google" id="ProtNLM"/>
    </source>
</evidence>
<dbReference type="SUPFAM" id="SSF89000">
    <property type="entry name" value="post-HMGL domain-like"/>
    <property type="match status" value="1"/>
</dbReference>
<dbReference type="PROSITE" id="PS00866">
    <property type="entry name" value="CPSASE_1"/>
    <property type="match status" value="1"/>
</dbReference>
<evidence type="ECO:0000256" key="1">
    <source>
        <dbReference type="ARBA" id="ARBA00022598"/>
    </source>
</evidence>
<organism evidence="9 10">
    <name type="scientific">Olpidium bornovanus</name>
    <dbReference type="NCBI Taxonomy" id="278681"/>
    <lineage>
        <taxon>Eukaryota</taxon>
        <taxon>Fungi</taxon>
        <taxon>Fungi incertae sedis</taxon>
        <taxon>Olpidiomycota</taxon>
        <taxon>Olpidiomycotina</taxon>
        <taxon>Olpidiomycetes</taxon>
        <taxon>Olpidiales</taxon>
        <taxon>Olpidiaceae</taxon>
        <taxon>Olpidium</taxon>
    </lineage>
</organism>
<dbReference type="SUPFAM" id="SSF56059">
    <property type="entry name" value="Glutathione synthetase ATP-binding domain-like"/>
    <property type="match status" value="1"/>
</dbReference>
<dbReference type="Pfam" id="PF02786">
    <property type="entry name" value="CPSase_L_D2"/>
    <property type="match status" value="1"/>
</dbReference>
<sequence>MEVNVPVVPGTPGPVSTLEEGLDFITENGFPVIIKAAKGGGGRGMRVVRRMESFADSFRAAQSEALAAFGDSTVFLERFLDRPKHIEVQLLGDSQGNVVHFWERDCSVQRRHQKVVEIAPAVTLDVSPQVRMAILEDALKIARQVKFRNAGTAEFLVDNQNRHYFIEINPRIQCVILRGNNHVLCEWNTRSLVRITFHSDSPVPLVLTRLTDTPSIEEVTGIDLVAAQIEIAAGKSLSSLGLDQHKIIRRGYAIQCRVTTEDPAANFSPDSGRIDVYRSAGGNGIRLDGGPGYTGAVITPFYDSLLVKVTAHGHTFDMARRKILRALVEFRIRGVKTNIPFLERLMVDPTFAKGECWTTFLDDTPDLFRLVASKNRAQKLLQYLAEMVVNGSSVKGQQVADTSDYISYNRRFVLAEFRNSRGPPGLTVPLSIPKLFGADVSQGLPADNGWRGILLLQGPEAFARAVRQQRGTLVTDTTWRDAHQSLLATRIRTYDIAAIAPTTSHAFAQAFSLEMWGGATFDVALRFLHEDPWERLVTFGSLCGPFQFTLATGTTSPVAHRVFEFRPVQDKLRALVPNIPFQMLLRGANAVGYASYPDNVIYDFCAKARRHGIDVFRVFDSLNYVENMRLGIDAAKRAGGVVEAAVCYSGDVADKSRKKYDLRYYLDLIAELVKEGIHILGIKDMAGLLKPKAAKMLVAAIRERWPDLPIHVHTHDTAGTGVASMIAAAEAGADVVDVAVDSMSGLTSQPCMGAVCAALEQAGLPTGISLEAVSAINEYWEQVRLMYSCFDAGLKSGDTSVYEHEMPGGQYTNLQFQAHSLGLGSQWHEVKKAYTEANRLCGDIIKVTPTSKVIGDLAQFMVSNKLSAEDVRRQASSLSFPKSVVEFFRGYLGQPYGGFPEPLRSHVSLKNASISPVGG</sequence>
<dbReference type="Gene3D" id="3.30.470.20">
    <property type="entry name" value="ATP-grasp fold, B domain"/>
    <property type="match status" value="2"/>
</dbReference>
<keyword evidence="10" id="KW-1185">Reference proteome</keyword>
<keyword evidence="4" id="KW-0092">Biotin</keyword>
<accession>A0A8H8DM23</accession>
<reference evidence="9 10" key="1">
    <citation type="journal article" name="Sci. Rep.">
        <title>Genome-scale phylogenetic analyses confirm Olpidium as the closest living zoosporic fungus to the non-flagellated, terrestrial fungi.</title>
        <authorList>
            <person name="Chang Y."/>
            <person name="Rochon D."/>
            <person name="Sekimoto S."/>
            <person name="Wang Y."/>
            <person name="Chovatia M."/>
            <person name="Sandor L."/>
            <person name="Salamov A."/>
            <person name="Grigoriev I.V."/>
            <person name="Stajich J.E."/>
            <person name="Spatafora J.W."/>
        </authorList>
    </citation>
    <scope>NUCLEOTIDE SEQUENCE [LARGE SCALE GENOMIC DNA]</scope>
    <source>
        <strain evidence="9">S191</strain>
    </source>
</reference>
<dbReference type="PANTHER" id="PTHR43778:SF2">
    <property type="entry name" value="PYRUVATE CARBOXYLASE, MITOCHONDRIAL"/>
    <property type="match status" value="1"/>
</dbReference>
<dbReference type="FunFam" id="3.30.1490.20:FF:000018">
    <property type="entry name" value="Biotin carboxylase"/>
    <property type="match status" value="1"/>
</dbReference>
<evidence type="ECO:0000313" key="10">
    <source>
        <dbReference type="Proteomes" id="UP000673691"/>
    </source>
</evidence>
<dbReference type="SMART" id="SM00878">
    <property type="entry name" value="Biotin_carb_C"/>
    <property type="match status" value="1"/>
</dbReference>
<dbReference type="InterPro" id="IPR003379">
    <property type="entry name" value="Carboxylase_cons_dom"/>
</dbReference>
<evidence type="ECO:0000256" key="4">
    <source>
        <dbReference type="ARBA" id="ARBA00023267"/>
    </source>
</evidence>
<dbReference type="GO" id="GO:0005524">
    <property type="term" value="F:ATP binding"/>
    <property type="evidence" value="ECO:0007669"/>
    <property type="project" value="UniProtKB-UniRule"/>
</dbReference>
<dbReference type="InterPro" id="IPR011761">
    <property type="entry name" value="ATP-grasp"/>
</dbReference>
<dbReference type="PROSITE" id="PS00867">
    <property type="entry name" value="CPSASE_2"/>
    <property type="match status" value="1"/>
</dbReference>
<evidence type="ECO:0000259" key="7">
    <source>
        <dbReference type="PROSITE" id="PS50979"/>
    </source>
</evidence>
<comment type="caution">
    <text evidence="9">The sequence shown here is derived from an EMBL/GenBank/DDBJ whole genome shotgun (WGS) entry which is preliminary data.</text>
</comment>
<feature type="domain" description="Pyruvate carboxyltransferase" evidence="8">
    <location>
        <begin position="472"/>
        <end position="774"/>
    </location>
</feature>
<keyword evidence="2 5" id="KW-0547">Nucleotide-binding</keyword>
<dbReference type="InterPro" id="IPR005482">
    <property type="entry name" value="Biotin_COase_C"/>
</dbReference>
<dbReference type="GO" id="GO:0006094">
    <property type="term" value="P:gluconeogenesis"/>
    <property type="evidence" value="ECO:0007669"/>
    <property type="project" value="TreeGrafter"/>
</dbReference>
<feature type="domain" description="Biotin carboxylation" evidence="7">
    <location>
        <begin position="1"/>
        <end position="366"/>
    </location>
</feature>
<dbReference type="Gene3D" id="3.30.1490.20">
    <property type="entry name" value="ATP-grasp fold, A domain"/>
    <property type="match status" value="1"/>
</dbReference>
<proteinExistence type="predicted"/>
<dbReference type="InterPro" id="IPR005479">
    <property type="entry name" value="CPAse_ATP-bd"/>
</dbReference>
<dbReference type="Gene3D" id="3.20.20.70">
    <property type="entry name" value="Aldolase class I"/>
    <property type="match status" value="1"/>
</dbReference>
<dbReference type="FunFam" id="3.20.20.70:FF:000033">
    <property type="entry name" value="Pyruvate carboxylase"/>
    <property type="match status" value="1"/>
</dbReference>
<gene>
    <name evidence="9" type="ORF">BJ554DRAFT_8123</name>
</gene>
<evidence type="ECO:0000259" key="6">
    <source>
        <dbReference type="PROSITE" id="PS50975"/>
    </source>
</evidence>
<dbReference type="PROSITE" id="PS50979">
    <property type="entry name" value="BC"/>
    <property type="match status" value="1"/>
</dbReference>
<dbReference type="SUPFAM" id="SSF51569">
    <property type="entry name" value="Aldolase"/>
    <property type="match status" value="1"/>
</dbReference>
<dbReference type="AlphaFoldDB" id="A0A8H8DM23"/>
<evidence type="ECO:0000313" key="9">
    <source>
        <dbReference type="EMBL" id="KAG5463371.1"/>
    </source>
</evidence>
<dbReference type="Pfam" id="PF00682">
    <property type="entry name" value="HMGL-like"/>
    <property type="match status" value="1"/>
</dbReference>
<evidence type="ECO:0000259" key="8">
    <source>
        <dbReference type="PROSITE" id="PS50991"/>
    </source>
</evidence>
<dbReference type="InterPro" id="IPR000891">
    <property type="entry name" value="PYR_CT"/>
</dbReference>
<dbReference type="GO" id="GO:0004736">
    <property type="term" value="F:pyruvate carboxylase activity"/>
    <property type="evidence" value="ECO:0007669"/>
    <property type="project" value="TreeGrafter"/>
</dbReference>
<evidence type="ECO:0000256" key="3">
    <source>
        <dbReference type="ARBA" id="ARBA00022840"/>
    </source>
</evidence>
<dbReference type="InterPro" id="IPR011054">
    <property type="entry name" value="Rudment_hybrid_motif"/>
</dbReference>
<evidence type="ECO:0000256" key="2">
    <source>
        <dbReference type="ARBA" id="ARBA00022741"/>
    </source>
</evidence>
<dbReference type="Proteomes" id="UP000673691">
    <property type="component" value="Unassembled WGS sequence"/>
</dbReference>
<dbReference type="CDD" id="cd07937">
    <property type="entry name" value="DRE_TIM_PC_TC_5S"/>
    <property type="match status" value="1"/>
</dbReference>
<dbReference type="GO" id="GO:0046872">
    <property type="term" value="F:metal ion binding"/>
    <property type="evidence" value="ECO:0007669"/>
    <property type="project" value="InterPro"/>
</dbReference>
<evidence type="ECO:0000256" key="5">
    <source>
        <dbReference type="PROSITE-ProRule" id="PRU00409"/>
    </source>
</evidence>
<dbReference type="PANTHER" id="PTHR43778">
    <property type="entry name" value="PYRUVATE CARBOXYLASE"/>
    <property type="match status" value="1"/>
</dbReference>
<name>A0A8H8DM23_9FUNG</name>
<dbReference type="InterPro" id="IPR013785">
    <property type="entry name" value="Aldolase_TIM"/>
</dbReference>
<dbReference type="Pfam" id="PF02785">
    <property type="entry name" value="Biotin_carb_C"/>
    <property type="match status" value="1"/>
</dbReference>
<feature type="domain" description="ATP-grasp" evidence="6">
    <location>
        <begin position="3"/>
        <end position="197"/>
    </location>
</feature>